<name>A0A0C9V0E5_SPHS4</name>
<accession>A0A0C9V0E5</accession>
<sequence>MVPSALVCTLLLASLISDALAALSLASLSIPHLPTSFHSLYYLSSSTFDDRQYLYLSNLEYFHQTPTPTHYARFNASLAFCNATDVQPSGHR</sequence>
<dbReference type="HOGENOM" id="CLU_2414719_0_0_1"/>
<proteinExistence type="predicted"/>
<reference evidence="2 3" key="1">
    <citation type="submission" date="2014-06" db="EMBL/GenBank/DDBJ databases">
        <title>Evolutionary Origins and Diversification of the Mycorrhizal Mutualists.</title>
        <authorList>
            <consortium name="DOE Joint Genome Institute"/>
            <consortium name="Mycorrhizal Genomics Consortium"/>
            <person name="Kohler A."/>
            <person name="Kuo A."/>
            <person name="Nagy L.G."/>
            <person name="Floudas D."/>
            <person name="Copeland A."/>
            <person name="Barry K.W."/>
            <person name="Cichocki N."/>
            <person name="Veneault-Fourrey C."/>
            <person name="LaButti K."/>
            <person name="Lindquist E.A."/>
            <person name="Lipzen A."/>
            <person name="Lundell T."/>
            <person name="Morin E."/>
            <person name="Murat C."/>
            <person name="Riley R."/>
            <person name="Ohm R."/>
            <person name="Sun H."/>
            <person name="Tunlid A."/>
            <person name="Henrissat B."/>
            <person name="Grigoriev I.V."/>
            <person name="Hibbett D.S."/>
            <person name="Martin F."/>
        </authorList>
    </citation>
    <scope>NUCLEOTIDE SEQUENCE [LARGE SCALE GENOMIC DNA]</scope>
    <source>
        <strain evidence="2 3">SS14</strain>
    </source>
</reference>
<feature type="signal peptide" evidence="1">
    <location>
        <begin position="1"/>
        <end position="21"/>
    </location>
</feature>
<keyword evidence="1" id="KW-0732">Signal</keyword>
<protein>
    <submittedName>
        <fullName evidence="2">Uncharacterized protein</fullName>
    </submittedName>
</protein>
<dbReference type="EMBL" id="KN837143">
    <property type="protein sequence ID" value="KIJ40579.1"/>
    <property type="molecule type" value="Genomic_DNA"/>
</dbReference>
<dbReference type="Proteomes" id="UP000054279">
    <property type="component" value="Unassembled WGS sequence"/>
</dbReference>
<dbReference type="AlphaFoldDB" id="A0A0C9V0E5"/>
<gene>
    <name evidence="2" type="ORF">M422DRAFT_32216</name>
</gene>
<keyword evidence="3" id="KW-1185">Reference proteome</keyword>
<evidence type="ECO:0000256" key="1">
    <source>
        <dbReference type="SAM" id="SignalP"/>
    </source>
</evidence>
<evidence type="ECO:0000313" key="2">
    <source>
        <dbReference type="EMBL" id="KIJ40579.1"/>
    </source>
</evidence>
<evidence type="ECO:0000313" key="3">
    <source>
        <dbReference type="Proteomes" id="UP000054279"/>
    </source>
</evidence>
<organism evidence="2 3">
    <name type="scientific">Sphaerobolus stellatus (strain SS14)</name>
    <dbReference type="NCBI Taxonomy" id="990650"/>
    <lineage>
        <taxon>Eukaryota</taxon>
        <taxon>Fungi</taxon>
        <taxon>Dikarya</taxon>
        <taxon>Basidiomycota</taxon>
        <taxon>Agaricomycotina</taxon>
        <taxon>Agaricomycetes</taxon>
        <taxon>Phallomycetidae</taxon>
        <taxon>Geastrales</taxon>
        <taxon>Sphaerobolaceae</taxon>
        <taxon>Sphaerobolus</taxon>
    </lineage>
</organism>
<feature type="chain" id="PRO_5002214643" evidence="1">
    <location>
        <begin position="22"/>
        <end position="92"/>
    </location>
</feature>